<proteinExistence type="predicted"/>
<dbReference type="PATRIC" id="fig|1110509.7.peg.1975"/>
<dbReference type="EMBL" id="CP003117">
    <property type="protein sequence ID" value="AET65136.1"/>
    <property type="molecule type" value="Genomic_DNA"/>
</dbReference>
<accession>G7WQZ3</accession>
<dbReference type="Proteomes" id="UP000005877">
    <property type="component" value="Chromosome"/>
</dbReference>
<organism evidence="1 2">
    <name type="scientific">Methanothrix harundinacea (strain 6Ac)</name>
    <name type="common">Methanosaeta harundinacea</name>
    <dbReference type="NCBI Taxonomy" id="1110509"/>
    <lineage>
        <taxon>Archaea</taxon>
        <taxon>Methanobacteriati</taxon>
        <taxon>Methanobacteriota</taxon>
        <taxon>Stenosarchaea group</taxon>
        <taxon>Methanomicrobia</taxon>
        <taxon>Methanotrichales</taxon>
        <taxon>Methanotrichaceae</taxon>
        <taxon>Methanothrix</taxon>
    </lineage>
</organism>
<dbReference type="AlphaFoldDB" id="G7WQZ3"/>
<gene>
    <name evidence="1" type="ordered locus">Mhar_1778</name>
</gene>
<dbReference type="STRING" id="1110509.Mhar_1778"/>
<dbReference type="GeneID" id="12510949"/>
<evidence type="ECO:0000313" key="2">
    <source>
        <dbReference type="Proteomes" id="UP000005877"/>
    </source>
</evidence>
<dbReference type="HOGENOM" id="CLU_145816_0_0_2"/>
<dbReference type="RefSeq" id="WP_014587316.1">
    <property type="nucleotide sequence ID" value="NC_017527.1"/>
</dbReference>
<dbReference type="OrthoDB" id="148159at2157"/>
<name>G7WQZ3_METH6</name>
<dbReference type="KEGG" id="mhi:Mhar_1778"/>
<keyword evidence="2" id="KW-1185">Reference proteome</keyword>
<reference evidence="1 2" key="1">
    <citation type="journal article" date="2012" name="PLoS ONE">
        <title>The genome characteristics and predicted function of methyl-group oxidation pathway in the obligate aceticlastic methanogens, Methanosaeta spp.</title>
        <authorList>
            <person name="Zhu J."/>
            <person name="Zheng H."/>
            <person name="Ai G."/>
            <person name="Zhang G."/>
            <person name="Liu D."/>
            <person name="Liu X."/>
            <person name="Dong X."/>
        </authorList>
    </citation>
    <scope>NUCLEOTIDE SEQUENCE [LARGE SCALE GENOMIC DNA]</scope>
    <source>
        <strain evidence="1 2">6Ac</strain>
    </source>
</reference>
<evidence type="ECO:0000313" key="1">
    <source>
        <dbReference type="EMBL" id="AET65136.1"/>
    </source>
</evidence>
<protein>
    <submittedName>
        <fullName evidence="1">Uncharacterized protein</fullName>
    </submittedName>
</protein>
<sequence>MRSRAAFLLVVILFTSPALADRGREYIQVREVTMSLEDGDAVFDVRFALDPFARLYVLALGTKHIEPELLDLFSGFGNLSVRKTEPHRAVLVSRGAGELKSGYYLYDARRLGSEVPKLVVVYPEKLSRTFYDVSATPSVFSQA</sequence>